<dbReference type="GO" id="GO:0005886">
    <property type="term" value="C:plasma membrane"/>
    <property type="evidence" value="ECO:0007669"/>
    <property type="project" value="UniProtKB-SubCell"/>
</dbReference>
<proteinExistence type="inferred from homology"/>
<evidence type="ECO:0000313" key="14">
    <source>
        <dbReference type="Proteomes" id="UP000199701"/>
    </source>
</evidence>
<accession>A0A1I0N2U4</accession>
<dbReference type="Pfam" id="PF01312">
    <property type="entry name" value="Bac_export_2"/>
    <property type="match status" value="1"/>
</dbReference>
<evidence type="ECO:0000256" key="2">
    <source>
        <dbReference type="ARBA" id="ARBA00010690"/>
    </source>
</evidence>
<evidence type="ECO:0000256" key="5">
    <source>
        <dbReference type="ARBA" id="ARBA00022475"/>
    </source>
</evidence>
<dbReference type="PRINTS" id="PR00950">
    <property type="entry name" value="TYPE3IMSPROT"/>
</dbReference>
<evidence type="ECO:0000256" key="4">
    <source>
        <dbReference type="ARBA" id="ARBA00022448"/>
    </source>
</evidence>
<reference evidence="13 14" key="1">
    <citation type="submission" date="2016-10" db="EMBL/GenBank/DDBJ databases">
        <authorList>
            <person name="de Groot N.N."/>
        </authorList>
    </citation>
    <scope>NUCLEOTIDE SEQUENCE [LARGE SCALE GENOMIC DNA]</scope>
    <source>
        <strain evidence="13 14">DSM 9179</strain>
    </source>
</reference>
<comment type="similarity">
    <text evidence="2 12">Belongs to the type III secretion exporter family.</text>
</comment>
<dbReference type="NCBIfam" id="TIGR00328">
    <property type="entry name" value="flhB"/>
    <property type="match status" value="1"/>
</dbReference>
<dbReference type="InterPro" id="IPR006136">
    <property type="entry name" value="FlhB"/>
</dbReference>
<feature type="transmembrane region" description="Helical" evidence="12">
    <location>
        <begin position="158"/>
        <end position="176"/>
    </location>
</feature>
<dbReference type="Gene3D" id="6.10.250.2080">
    <property type="match status" value="1"/>
</dbReference>
<protein>
    <recommendedName>
        <fullName evidence="3 12">Flagellar biosynthetic protein FlhB</fullName>
    </recommendedName>
</protein>
<keyword evidence="14" id="KW-1185">Reference proteome</keyword>
<evidence type="ECO:0000256" key="12">
    <source>
        <dbReference type="RuleBase" id="RU364091"/>
    </source>
</evidence>
<feature type="transmembrane region" description="Helical" evidence="12">
    <location>
        <begin position="99"/>
        <end position="121"/>
    </location>
</feature>
<comment type="function">
    <text evidence="12">Required for formation of the rod structure in the basal body of the flagellar apparatus. Together with FliI and FliH, may constitute the export apparatus of flagellin.</text>
</comment>
<keyword evidence="10 12" id="KW-0472">Membrane</keyword>
<dbReference type="Proteomes" id="UP000199701">
    <property type="component" value="Unassembled WGS sequence"/>
</dbReference>
<evidence type="ECO:0000256" key="6">
    <source>
        <dbReference type="ARBA" id="ARBA00022692"/>
    </source>
</evidence>
<dbReference type="SUPFAM" id="SSF160544">
    <property type="entry name" value="EscU C-terminal domain-like"/>
    <property type="match status" value="1"/>
</dbReference>
<feature type="transmembrane region" description="Helical" evidence="12">
    <location>
        <begin position="208"/>
        <end position="226"/>
    </location>
</feature>
<evidence type="ECO:0000256" key="1">
    <source>
        <dbReference type="ARBA" id="ARBA00004651"/>
    </source>
</evidence>
<organism evidence="13 14">
    <name type="scientific">[Clostridium] fimetarium</name>
    <dbReference type="NCBI Taxonomy" id="99656"/>
    <lineage>
        <taxon>Bacteria</taxon>
        <taxon>Bacillati</taxon>
        <taxon>Bacillota</taxon>
        <taxon>Clostridia</taxon>
        <taxon>Lachnospirales</taxon>
        <taxon>Lachnospiraceae</taxon>
    </lineage>
</organism>
<dbReference type="EMBL" id="FOJI01000002">
    <property type="protein sequence ID" value="SEV94963.1"/>
    <property type="molecule type" value="Genomic_DNA"/>
</dbReference>
<dbReference type="PANTHER" id="PTHR30531">
    <property type="entry name" value="FLAGELLAR BIOSYNTHETIC PROTEIN FLHB"/>
    <property type="match status" value="1"/>
</dbReference>
<keyword evidence="8 12" id="KW-0653">Protein transport</keyword>
<feature type="transmembrane region" description="Helical" evidence="12">
    <location>
        <begin position="42"/>
        <end position="59"/>
    </location>
</feature>
<evidence type="ECO:0000256" key="10">
    <source>
        <dbReference type="ARBA" id="ARBA00023136"/>
    </source>
</evidence>
<evidence type="ECO:0000313" key="13">
    <source>
        <dbReference type="EMBL" id="SEV94963.1"/>
    </source>
</evidence>
<keyword evidence="7 12" id="KW-1005">Bacterial flagellum biogenesis</keyword>
<keyword evidence="9 12" id="KW-1133">Transmembrane helix</keyword>
<comment type="subcellular location">
    <subcellularLocation>
        <location evidence="1">Cell membrane</location>
        <topology evidence="1">Multi-pass membrane protein</topology>
    </subcellularLocation>
</comment>
<dbReference type="InterPro" id="IPR006135">
    <property type="entry name" value="T3SS_substrate_exporter"/>
</dbReference>
<name>A0A1I0N2U4_9FIRM</name>
<dbReference type="PANTHER" id="PTHR30531:SF12">
    <property type="entry name" value="FLAGELLAR BIOSYNTHETIC PROTEIN FLHB"/>
    <property type="match status" value="1"/>
</dbReference>
<keyword evidence="13" id="KW-0966">Cell projection</keyword>
<dbReference type="STRING" id="99656.SAMN05421659_102320"/>
<dbReference type="Gene3D" id="3.40.1690.10">
    <property type="entry name" value="secretion proteins EscU"/>
    <property type="match status" value="1"/>
</dbReference>
<evidence type="ECO:0000256" key="9">
    <source>
        <dbReference type="ARBA" id="ARBA00022989"/>
    </source>
</evidence>
<gene>
    <name evidence="12" type="primary">flhB</name>
    <name evidence="13" type="ORF">SAMN05421659_102320</name>
</gene>
<keyword evidence="11 12" id="KW-1006">Bacterial flagellum protein export</keyword>
<dbReference type="FunFam" id="3.40.1690.10:FF:000001">
    <property type="entry name" value="Flagellar biosynthetic protein FlhB"/>
    <property type="match status" value="1"/>
</dbReference>
<keyword evidence="6 12" id="KW-0812">Transmembrane</keyword>
<dbReference type="GO" id="GO:0009306">
    <property type="term" value="P:protein secretion"/>
    <property type="evidence" value="ECO:0007669"/>
    <property type="project" value="InterPro"/>
</dbReference>
<evidence type="ECO:0000256" key="7">
    <source>
        <dbReference type="ARBA" id="ARBA00022795"/>
    </source>
</evidence>
<sequence>MINYNLQFFAKDGPGGEKTELATSKKLDDARKDGQVSKSKEIITAISLLSIFILIKVYISTLGLRFVKCFDEFYGMIGTFVRDSSSGVRMDMVLGLFQAALLDIVIMLIPIFAVAMTIAILGNVLQQKWKISTKPLQPKLNKISPLSGFKRMFSFKQVVELLKSIAMVGIIMYVVYTTIKDKMYLLFTFYDVPLYTALGIIGNVVTDIGIRISIIFLIIGFVDLFYQRHKFKNDMMMSKQEIKDEFKNSEGDPQIKGQIKRKMQEASRRRMMQALPEADVVITNPTHFAVALKYEANSGKAPVVLAKGADYLALQIKEKAKEYKIEIVENKPLARLIYNNVDIGAEIPNELYQAVAEVLAFVFTLKNK</sequence>
<evidence type="ECO:0000256" key="3">
    <source>
        <dbReference type="ARBA" id="ARBA00021622"/>
    </source>
</evidence>
<dbReference type="GO" id="GO:0044780">
    <property type="term" value="P:bacterial-type flagellum assembly"/>
    <property type="evidence" value="ECO:0007669"/>
    <property type="project" value="InterPro"/>
</dbReference>
<dbReference type="OrthoDB" id="9807950at2"/>
<keyword evidence="5 12" id="KW-1003">Cell membrane</keyword>
<dbReference type="InterPro" id="IPR029025">
    <property type="entry name" value="T3SS_substrate_exporter_C"/>
</dbReference>
<keyword evidence="13" id="KW-0282">Flagellum</keyword>
<evidence type="ECO:0000256" key="11">
    <source>
        <dbReference type="ARBA" id="ARBA00023225"/>
    </source>
</evidence>
<keyword evidence="4 12" id="KW-0813">Transport</keyword>
<evidence type="ECO:0000256" key="8">
    <source>
        <dbReference type="ARBA" id="ARBA00022927"/>
    </source>
</evidence>
<dbReference type="AlphaFoldDB" id="A0A1I0N2U4"/>
<keyword evidence="13" id="KW-0969">Cilium</keyword>